<accession>A0A8K0I4G4</accession>
<organism evidence="2 3">
    <name type="scientific">Cocos nucifera</name>
    <name type="common">Coconut palm</name>
    <dbReference type="NCBI Taxonomy" id="13894"/>
    <lineage>
        <taxon>Eukaryota</taxon>
        <taxon>Viridiplantae</taxon>
        <taxon>Streptophyta</taxon>
        <taxon>Embryophyta</taxon>
        <taxon>Tracheophyta</taxon>
        <taxon>Spermatophyta</taxon>
        <taxon>Magnoliopsida</taxon>
        <taxon>Liliopsida</taxon>
        <taxon>Arecaceae</taxon>
        <taxon>Arecoideae</taxon>
        <taxon>Cocoseae</taxon>
        <taxon>Attaleinae</taxon>
        <taxon>Cocos</taxon>
    </lineage>
</organism>
<keyword evidence="3" id="KW-1185">Reference proteome</keyword>
<dbReference type="EMBL" id="CM017874">
    <property type="protein sequence ID" value="KAG1335356.1"/>
    <property type="molecule type" value="Genomic_DNA"/>
</dbReference>
<protein>
    <submittedName>
        <fullName evidence="2">Uncharacterized protein</fullName>
    </submittedName>
</protein>
<dbReference type="AlphaFoldDB" id="A0A8K0I4G4"/>
<gene>
    <name evidence="2" type="ORF">COCNU_03G014750</name>
</gene>
<evidence type="ECO:0000313" key="3">
    <source>
        <dbReference type="Proteomes" id="UP000797356"/>
    </source>
</evidence>
<comment type="caution">
    <text evidence="2">The sequence shown here is derived from an EMBL/GenBank/DDBJ whole genome shotgun (WGS) entry which is preliminary data.</text>
</comment>
<sequence>MYTVEEGMGEIRTPGHGSKSENGNGGAEGRRRRRRGPRSGEATRKPSVAIGRQERW</sequence>
<reference evidence="2" key="1">
    <citation type="journal article" date="2017" name="Gigascience">
        <title>The genome draft of coconut (Cocos nucifera).</title>
        <authorList>
            <person name="Xiao Y."/>
            <person name="Xu P."/>
            <person name="Fan H."/>
            <person name="Baudouin L."/>
            <person name="Xia W."/>
            <person name="Bocs S."/>
            <person name="Xu J."/>
            <person name="Li Q."/>
            <person name="Guo A."/>
            <person name="Zhou L."/>
            <person name="Li J."/>
            <person name="Wu Y."/>
            <person name="Ma Z."/>
            <person name="Armero A."/>
            <person name="Issali A.E."/>
            <person name="Liu N."/>
            <person name="Peng M."/>
            <person name="Yang Y."/>
        </authorList>
    </citation>
    <scope>NUCLEOTIDE SEQUENCE</scope>
    <source>
        <tissue evidence="2">Spear leaf of Hainan Tall coconut</tissue>
    </source>
</reference>
<dbReference type="Proteomes" id="UP000797356">
    <property type="component" value="Chromosome 3"/>
</dbReference>
<reference evidence="2" key="2">
    <citation type="submission" date="2019-07" db="EMBL/GenBank/DDBJ databases">
        <authorList>
            <person name="Yang Y."/>
            <person name="Bocs S."/>
            <person name="Baudouin L."/>
        </authorList>
    </citation>
    <scope>NUCLEOTIDE SEQUENCE</scope>
    <source>
        <tissue evidence="2">Spear leaf of Hainan Tall coconut</tissue>
    </source>
</reference>
<feature type="region of interest" description="Disordered" evidence="1">
    <location>
        <begin position="1"/>
        <end position="56"/>
    </location>
</feature>
<proteinExistence type="predicted"/>
<evidence type="ECO:0000256" key="1">
    <source>
        <dbReference type="SAM" id="MobiDB-lite"/>
    </source>
</evidence>
<evidence type="ECO:0000313" key="2">
    <source>
        <dbReference type="EMBL" id="KAG1335356.1"/>
    </source>
</evidence>
<name>A0A8K0I4G4_COCNU</name>